<reference evidence="1" key="1">
    <citation type="submission" date="2020-03" db="EMBL/GenBank/DDBJ databases">
        <title>Genome of Pelagibius litoralis DSM 21314T.</title>
        <authorList>
            <person name="Wang G."/>
        </authorList>
    </citation>
    <scope>NUCLEOTIDE SEQUENCE</scope>
    <source>
        <strain evidence="1">DSM 21314</strain>
    </source>
</reference>
<evidence type="ECO:0000313" key="1">
    <source>
        <dbReference type="EMBL" id="NIA70756.1"/>
    </source>
</evidence>
<gene>
    <name evidence="1" type="ORF">HBA54_19330</name>
</gene>
<protein>
    <submittedName>
        <fullName evidence="1">Uncharacterized protein</fullName>
    </submittedName>
</protein>
<accession>A0A967KGZ8</accession>
<evidence type="ECO:0000313" key="2">
    <source>
        <dbReference type="Proteomes" id="UP000761264"/>
    </source>
</evidence>
<proteinExistence type="predicted"/>
<dbReference type="AlphaFoldDB" id="A0A967KGZ8"/>
<sequence>MKKPEVTHPQDAVIRSCLKCRDHFESTWPGERICKRCKSTAAWREG</sequence>
<comment type="caution">
    <text evidence="1">The sequence shown here is derived from an EMBL/GenBank/DDBJ whole genome shotgun (WGS) entry which is preliminary data.</text>
</comment>
<name>A0A967KGZ8_9PROT</name>
<organism evidence="1 2">
    <name type="scientific">Pelagibius litoralis</name>
    <dbReference type="NCBI Taxonomy" id="374515"/>
    <lineage>
        <taxon>Bacteria</taxon>
        <taxon>Pseudomonadati</taxon>
        <taxon>Pseudomonadota</taxon>
        <taxon>Alphaproteobacteria</taxon>
        <taxon>Rhodospirillales</taxon>
        <taxon>Rhodovibrionaceae</taxon>
        <taxon>Pelagibius</taxon>
    </lineage>
</organism>
<keyword evidence="2" id="KW-1185">Reference proteome</keyword>
<dbReference type="RefSeq" id="WP_167227701.1">
    <property type="nucleotide sequence ID" value="NZ_JAAQPH010000016.1"/>
</dbReference>
<dbReference type="Proteomes" id="UP000761264">
    <property type="component" value="Unassembled WGS sequence"/>
</dbReference>
<dbReference type="EMBL" id="JAAQPH010000016">
    <property type="protein sequence ID" value="NIA70756.1"/>
    <property type="molecule type" value="Genomic_DNA"/>
</dbReference>